<feature type="domain" description="DNA polymerase theta-like helix-turn-helix" evidence="7">
    <location>
        <begin position="34"/>
        <end position="128"/>
    </location>
</feature>
<dbReference type="InterPro" id="IPR050474">
    <property type="entry name" value="Hel308_SKI2-like"/>
</dbReference>
<sequence>VILRSPYVGLSLIKHSQYKQMVGRAGRAGIDSSGESFLIVNRQDAIKVKEMLSGPQDVCHSSLGFEDGKGVKALLLSAIGLKMVTSTEDAYDLMRRSLLHIQCKTSGVDTRVLTDQAVSYLVDKGLITHTQSLSSSGGFKLTVSPIGRATFKGSLDHTFSGQLYEDLKASESSLNLSTYLHLLYLVTPYDTALDVTPSWDIYFKKFCSLSETEAKVANAVGVPEHYLGLKAAGRSSRKKVCQLKVNRFYLTLMLWDLWKQQTVWQVAEVFSQTRGFVQNLLSQAATFAFCVLHYCQELEEFWAYQVLLERFVKRLAYCVTFELVPLMDVPGVKLARAKQLYAAGYRSISLLAAADEAQLVSCVDHMTRRTAAQIVSAAKNILEEKRAALTEEIESLTAQDMTSDL</sequence>
<evidence type="ECO:0000256" key="5">
    <source>
        <dbReference type="ARBA" id="ARBA00048988"/>
    </source>
</evidence>
<evidence type="ECO:0000259" key="8">
    <source>
        <dbReference type="Pfam" id="PF21099"/>
    </source>
</evidence>
<dbReference type="PANTHER" id="PTHR47961:SF12">
    <property type="entry name" value="HELICASE POLQ-LIKE"/>
    <property type="match status" value="1"/>
</dbReference>
<dbReference type="SUPFAM" id="SSF158702">
    <property type="entry name" value="Sec63 N-terminal domain-like"/>
    <property type="match status" value="1"/>
</dbReference>
<feature type="non-terminal residue" evidence="9">
    <location>
        <position position="1"/>
    </location>
</feature>
<dbReference type="Gene3D" id="3.40.50.300">
    <property type="entry name" value="P-loop containing nucleotide triphosphate hydrolases"/>
    <property type="match status" value="1"/>
</dbReference>
<dbReference type="SUPFAM" id="SSF52540">
    <property type="entry name" value="P-loop containing nucleoside triphosphate hydrolases"/>
    <property type="match status" value="1"/>
</dbReference>
<proteinExistence type="predicted"/>
<accession>A0AAV4FFV0</accession>
<evidence type="ECO:0000313" key="10">
    <source>
        <dbReference type="Proteomes" id="UP000762676"/>
    </source>
</evidence>
<dbReference type="GO" id="GO:0016787">
    <property type="term" value="F:hydrolase activity"/>
    <property type="evidence" value="ECO:0007669"/>
    <property type="project" value="UniProtKB-KW"/>
</dbReference>
<dbReference type="Pfam" id="PF20470">
    <property type="entry name" value="HTH_61"/>
    <property type="match status" value="1"/>
</dbReference>
<dbReference type="Gene3D" id="1.10.150.20">
    <property type="entry name" value="5' to 3' exonuclease, C-terminal subdomain"/>
    <property type="match status" value="1"/>
</dbReference>
<gene>
    <name evidence="9" type="ORF">ElyMa_002099000</name>
</gene>
<keyword evidence="1" id="KW-0547">Nucleotide-binding</keyword>
<dbReference type="Pfam" id="PF14520">
    <property type="entry name" value="HHH_5"/>
    <property type="match status" value="1"/>
</dbReference>
<keyword evidence="4" id="KW-0067">ATP-binding</keyword>
<evidence type="ECO:0000256" key="4">
    <source>
        <dbReference type="ARBA" id="ARBA00022840"/>
    </source>
</evidence>
<evidence type="ECO:0000256" key="3">
    <source>
        <dbReference type="ARBA" id="ARBA00022806"/>
    </source>
</evidence>
<organism evidence="9 10">
    <name type="scientific">Elysia marginata</name>
    <dbReference type="NCBI Taxonomy" id="1093978"/>
    <lineage>
        <taxon>Eukaryota</taxon>
        <taxon>Metazoa</taxon>
        <taxon>Spiralia</taxon>
        <taxon>Lophotrochozoa</taxon>
        <taxon>Mollusca</taxon>
        <taxon>Gastropoda</taxon>
        <taxon>Heterobranchia</taxon>
        <taxon>Euthyneura</taxon>
        <taxon>Panpulmonata</taxon>
        <taxon>Sacoglossa</taxon>
        <taxon>Placobranchoidea</taxon>
        <taxon>Plakobranchidae</taxon>
        <taxon>Elysia</taxon>
    </lineage>
</organism>
<evidence type="ECO:0000313" key="9">
    <source>
        <dbReference type="EMBL" id="GFR71635.1"/>
    </source>
</evidence>
<dbReference type="Pfam" id="PF21099">
    <property type="entry name" value="POLQ_helical"/>
    <property type="match status" value="1"/>
</dbReference>
<dbReference type="Gene3D" id="1.10.3380.20">
    <property type="match status" value="1"/>
</dbReference>
<comment type="catalytic activity">
    <reaction evidence="5">
        <text>ATP + H2O = ADP + phosphate + H(+)</text>
        <dbReference type="Rhea" id="RHEA:13065"/>
        <dbReference type="ChEBI" id="CHEBI:15377"/>
        <dbReference type="ChEBI" id="CHEBI:15378"/>
        <dbReference type="ChEBI" id="CHEBI:30616"/>
        <dbReference type="ChEBI" id="CHEBI:43474"/>
        <dbReference type="ChEBI" id="CHEBI:456216"/>
        <dbReference type="EC" id="5.6.2.4"/>
    </reaction>
</comment>
<dbReference type="AlphaFoldDB" id="A0AAV4FFV0"/>
<comment type="caution">
    <text evidence="9">The sequence shown here is derived from an EMBL/GenBank/DDBJ whole genome shotgun (WGS) entry which is preliminary data.</text>
</comment>
<keyword evidence="10" id="KW-1185">Reference proteome</keyword>
<reference evidence="9 10" key="1">
    <citation type="journal article" date="2021" name="Elife">
        <title>Chloroplast acquisition without the gene transfer in kleptoplastic sea slugs, Plakobranchus ocellatus.</title>
        <authorList>
            <person name="Maeda T."/>
            <person name="Takahashi S."/>
            <person name="Yoshida T."/>
            <person name="Shimamura S."/>
            <person name="Takaki Y."/>
            <person name="Nagai Y."/>
            <person name="Toyoda A."/>
            <person name="Suzuki Y."/>
            <person name="Arimoto A."/>
            <person name="Ishii H."/>
            <person name="Satoh N."/>
            <person name="Nishiyama T."/>
            <person name="Hasebe M."/>
            <person name="Maruyama T."/>
            <person name="Minagawa J."/>
            <person name="Obokata J."/>
            <person name="Shigenobu S."/>
        </authorList>
    </citation>
    <scope>NUCLEOTIDE SEQUENCE [LARGE SCALE GENOMIC DNA]</scope>
</reference>
<keyword evidence="2" id="KW-0378">Hydrolase</keyword>
<evidence type="ECO:0000259" key="7">
    <source>
        <dbReference type="Pfam" id="PF20470"/>
    </source>
</evidence>
<dbReference type="InterPro" id="IPR048960">
    <property type="entry name" value="POLQ-like_helical"/>
</dbReference>
<name>A0AAV4FFV0_9GAST</name>
<dbReference type="FunFam" id="1.10.3380.20:FF:000002">
    <property type="entry name" value="helicase POLQ-like isoform X1"/>
    <property type="match status" value="1"/>
</dbReference>
<feature type="coiled-coil region" evidence="6">
    <location>
        <begin position="372"/>
        <end position="399"/>
    </location>
</feature>
<evidence type="ECO:0000256" key="6">
    <source>
        <dbReference type="SAM" id="Coils"/>
    </source>
</evidence>
<feature type="domain" description="POLQ-like helical" evidence="8">
    <location>
        <begin position="163"/>
        <end position="315"/>
    </location>
</feature>
<keyword evidence="6" id="KW-0175">Coiled coil</keyword>
<evidence type="ECO:0000256" key="2">
    <source>
        <dbReference type="ARBA" id="ARBA00022801"/>
    </source>
</evidence>
<dbReference type="PANTHER" id="PTHR47961">
    <property type="entry name" value="DNA POLYMERASE THETA, PUTATIVE (AFU_ORTHOLOGUE AFUA_1G05260)-RELATED"/>
    <property type="match status" value="1"/>
</dbReference>
<keyword evidence="3 9" id="KW-0347">Helicase</keyword>
<dbReference type="Proteomes" id="UP000762676">
    <property type="component" value="Unassembled WGS sequence"/>
</dbReference>
<protein>
    <submittedName>
        <fullName evidence="9">Helicase POLQ-like protein</fullName>
    </submittedName>
</protein>
<dbReference type="EMBL" id="BMAT01004305">
    <property type="protein sequence ID" value="GFR71635.1"/>
    <property type="molecule type" value="Genomic_DNA"/>
</dbReference>
<dbReference type="InterPro" id="IPR046931">
    <property type="entry name" value="HTH_61"/>
</dbReference>
<dbReference type="GO" id="GO:0043138">
    <property type="term" value="F:3'-5' DNA helicase activity"/>
    <property type="evidence" value="ECO:0007669"/>
    <property type="project" value="UniProtKB-EC"/>
</dbReference>
<evidence type="ECO:0000256" key="1">
    <source>
        <dbReference type="ARBA" id="ARBA00022741"/>
    </source>
</evidence>
<dbReference type="GO" id="GO:0005524">
    <property type="term" value="F:ATP binding"/>
    <property type="evidence" value="ECO:0007669"/>
    <property type="project" value="UniProtKB-KW"/>
</dbReference>
<dbReference type="InterPro" id="IPR027417">
    <property type="entry name" value="P-loop_NTPase"/>
</dbReference>